<gene>
    <name evidence="6" type="ORF">J2Z37_001224</name>
</gene>
<sequence length="269" mass="29787">MGNIIHVENVFFKRDERMILSDIHWDVNTGEHWAMIGLNGAGKTTLLKMINGYMWPVAGTGATIEVLGKRFGSVDLRELRKSIGWVSTSLTDSISPSHTVIDVVMSGKFATFGLYDSVANQDKEKAMVILTKLGAKHTAERRFGVCSQGEKQKIMISRALMANPKLLILDEPCTGLDIYSRENLLLAIDALGKQPNGPTMIYVTHHIEEVCPIFTHALIMKEGQVVAAGTKDKVITDTILSDGLGLPLEVEWNLGRAWVKLREELEVRS</sequence>
<dbReference type="EMBL" id="JAGGKT010000002">
    <property type="protein sequence ID" value="MBP1931227.1"/>
    <property type="molecule type" value="Genomic_DNA"/>
</dbReference>
<keyword evidence="7" id="KW-1185">Reference proteome</keyword>
<dbReference type="Proteomes" id="UP001519343">
    <property type="component" value="Unassembled WGS sequence"/>
</dbReference>
<comment type="caution">
    <text evidence="6">The sequence shown here is derived from an EMBL/GenBank/DDBJ whole genome shotgun (WGS) entry which is preliminary data.</text>
</comment>
<dbReference type="InterPro" id="IPR017871">
    <property type="entry name" value="ABC_transporter-like_CS"/>
</dbReference>
<evidence type="ECO:0000313" key="6">
    <source>
        <dbReference type="EMBL" id="MBP1931227.1"/>
    </source>
</evidence>
<accession>A0ABS4GM94</accession>
<dbReference type="Pfam" id="PF00005">
    <property type="entry name" value="ABC_tran"/>
    <property type="match status" value="1"/>
</dbReference>
<dbReference type="PANTHER" id="PTHR42734:SF17">
    <property type="entry name" value="METAL TRANSPORT SYSTEM ATP-BINDING PROTEIN TM_0124-RELATED"/>
    <property type="match status" value="1"/>
</dbReference>
<dbReference type="InterPro" id="IPR027417">
    <property type="entry name" value="P-loop_NTPase"/>
</dbReference>
<name>A0ABS4GM94_9BACL</name>
<dbReference type="PANTHER" id="PTHR42734">
    <property type="entry name" value="METAL TRANSPORT SYSTEM ATP-BINDING PROTEIN TM_0124-RELATED"/>
    <property type="match status" value="1"/>
</dbReference>
<dbReference type="InterPro" id="IPR003439">
    <property type="entry name" value="ABC_transporter-like_ATP-bd"/>
</dbReference>
<evidence type="ECO:0000259" key="5">
    <source>
        <dbReference type="PROSITE" id="PS50893"/>
    </source>
</evidence>
<feature type="domain" description="ABC transporter" evidence="5">
    <location>
        <begin position="5"/>
        <end position="247"/>
    </location>
</feature>
<dbReference type="SUPFAM" id="SSF52540">
    <property type="entry name" value="P-loop containing nucleoside triphosphate hydrolases"/>
    <property type="match status" value="1"/>
</dbReference>
<dbReference type="GO" id="GO:0005524">
    <property type="term" value="F:ATP binding"/>
    <property type="evidence" value="ECO:0007669"/>
    <property type="project" value="UniProtKB-KW"/>
</dbReference>
<dbReference type="Gene3D" id="3.40.50.300">
    <property type="entry name" value="P-loop containing nucleotide triphosphate hydrolases"/>
    <property type="match status" value="1"/>
</dbReference>
<evidence type="ECO:0000256" key="2">
    <source>
        <dbReference type="ARBA" id="ARBA00022448"/>
    </source>
</evidence>
<dbReference type="InterPro" id="IPR050153">
    <property type="entry name" value="Metal_Ion_Import_ABC"/>
</dbReference>
<keyword evidence="4 6" id="KW-0067">ATP-binding</keyword>
<proteinExistence type="inferred from homology"/>
<evidence type="ECO:0000256" key="1">
    <source>
        <dbReference type="ARBA" id="ARBA00005417"/>
    </source>
</evidence>
<organism evidence="6 7">
    <name type="scientific">Ammoniphilus resinae</name>
    <dbReference type="NCBI Taxonomy" id="861532"/>
    <lineage>
        <taxon>Bacteria</taxon>
        <taxon>Bacillati</taxon>
        <taxon>Bacillota</taxon>
        <taxon>Bacilli</taxon>
        <taxon>Bacillales</taxon>
        <taxon>Paenibacillaceae</taxon>
        <taxon>Aneurinibacillus group</taxon>
        <taxon>Ammoniphilus</taxon>
    </lineage>
</organism>
<reference evidence="6 7" key="1">
    <citation type="submission" date="2021-03" db="EMBL/GenBank/DDBJ databases">
        <title>Genomic Encyclopedia of Type Strains, Phase IV (KMG-IV): sequencing the most valuable type-strain genomes for metagenomic binning, comparative biology and taxonomic classification.</title>
        <authorList>
            <person name="Goeker M."/>
        </authorList>
    </citation>
    <scope>NUCLEOTIDE SEQUENCE [LARGE SCALE GENOMIC DNA]</scope>
    <source>
        <strain evidence="6 7">DSM 24738</strain>
    </source>
</reference>
<dbReference type="InterPro" id="IPR003593">
    <property type="entry name" value="AAA+_ATPase"/>
</dbReference>
<dbReference type="PROSITE" id="PS50893">
    <property type="entry name" value="ABC_TRANSPORTER_2"/>
    <property type="match status" value="1"/>
</dbReference>
<keyword evidence="2" id="KW-0813">Transport</keyword>
<dbReference type="SMART" id="SM00382">
    <property type="entry name" value="AAA"/>
    <property type="match status" value="1"/>
</dbReference>
<evidence type="ECO:0000256" key="3">
    <source>
        <dbReference type="ARBA" id="ARBA00022741"/>
    </source>
</evidence>
<keyword evidence="3" id="KW-0547">Nucleotide-binding</keyword>
<dbReference type="PROSITE" id="PS00211">
    <property type="entry name" value="ABC_TRANSPORTER_1"/>
    <property type="match status" value="1"/>
</dbReference>
<protein>
    <submittedName>
        <fullName evidence="6">Iron complex transport system ATP-binding protein</fullName>
    </submittedName>
</protein>
<comment type="similarity">
    <text evidence="1">Belongs to the ABC transporter superfamily.</text>
</comment>
<evidence type="ECO:0000313" key="7">
    <source>
        <dbReference type="Proteomes" id="UP001519343"/>
    </source>
</evidence>
<evidence type="ECO:0000256" key="4">
    <source>
        <dbReference type="ARBA" id="ARBA00022840"/>
    </source>
</evidence>
<dbReference type="RefSeq" id="WP_209809307.1">
    <property type="nucleotide sequence ID" value="NZ_JAGGKT010000002.1"/>
</dbReference>